<dbReference type="AlphaFoldDB" id="A0A220QHB8"/>
<sequence>MKQTSTTTKKRREKSNFSERHSPIHGREFPGRNSRQDQARTVPGAISFTHSYPERKRKFLISRERHYFTCGERQQTRNHITHTSISQGKRKEKRTRHYSIHREELSPQRRIQTRGKPQDNHLYNICKTTYRQREESRLFSHTNGHRIER</sequence>
<feature type="region of interest" description="Disordered" evidence="1">
    <location>
        <begin position="1"/>
        <end position="45"/>
    </location>
</feature>
<feature type="region of interest" description="Disordered" evidence="1">
    <location>
        <begin position="73"/>
        <end position="98"/>
    </location>
</feature>
<organism evidence="2">
    <name type="scientific">Klebsiella pneumoniae</name>
    <dbReference type="NCBI Taxonomy" id="573"/>
    <lineage>
        <taxon>Bacteria</taxon>
        <taxon>Pseudomonadati</taxon>
        <taxon>Pseudomonadota</taxon>
        <taxon>Gammaproteobacteria</taxon>
        <taxon>Enterobacterales</taxon>
        <taxon>Enterobacteriaceae</taxon>
        <taxon>Klebsiella/Raoultella group</taxon>
        <taxon>Klebsiella</taxon>
        <taxon>Klebsiella pneumoniae complex</taxon>
    </lineage>
</organism>
<name>A0A220QHB8_KLEPN</name>
<feature type="compositionally biased region" description="Basic and acidic residues" evidence="1">
    <location>
        <begin position="14"/>
        <end position="38"/>
    </location>
</feature>
<protein>
    <submittedName>
        <fullName evidence="2">Uncharacterized protein</fullName>
    </submittedName>
</protein>
<accession>A0A220QHB8</accession>
<evidence type="ECO:0000256" key="1">
    <source>
        <dbReference type="SAM" id="MobiDB-lite"/>
    </source>
</evidence>
<geneLocation type="plasmid" evidence="2">
    <name>pKP301b</name>
</geneLocation>
<reference evidence="2" key="1">
    <citation type="submission" date="2016-12" db="EMBL/GenBank/DDBJ databases">
        <title>Draft genome sequence of a CTX-M-15-producing endophytic Klebsiella pneumoniae sequence type 198 isolate from lettuce.</title>
        <authorList>
            <person name="Lopes R.Sr."/>
        </authorList>
    </citation>
    <scope>NUCLEOTIDE SEQUENCE</scope>
    <source>
        <strain evidence="2">301</strain>
        <plasmid evidence="2">pKP301b</plasmid>
    </source>
</reference>
<proteinExistence type="predicted"/>
<feature type="compositionally biased region" description="Polar residues" evidence="1">
    <location>
        <begin position="77"/>
        <end position="87"/>
    </location>
</feature>
<keyword evidence="2" id="KW-0614">Plasmid</keyword>
<dbReference type="EMBL" id="KY354306">
    <property type="protein sequence ID" value="ASK04205.1"/>
    <property type="molecule type" value="Genomic_DNA"/>
</dbReference>
<evidence type="ECO:0000313" key="2">
    <source>
        <dbReference type="EMBL" id="ASK04205.1"/>
    </source>
</evidence>
<feature type="compositionally biased region" description="Basic residues" evidence="1">
    <location>
        <begin position="88"/>
        <end position="98"/>
    </location>
</feature>